<dbReference type="NCBIfam" id="TIGR02504">
    <property type="entry name" value="NrdJ_Z"/>
    <property type="match status" value="1"/>
</dbReference>
<keyword evidence="8" id="KW-0170">Cobalt</keyword>
<keyword evidence="6" id="KW-0560">Oxidoreductase</keyword>
<keyword evidence="5" id="KW-0547">Nucleotide-binding</keyword>
<dbReference type="CDD" id="cd02888">
    <property type="entry name" value="RNR_II_dimer"/>
    <property type="match status" value="1"/>
</dbReference>
<dbReference type="GO" id="GO:0000166">
    <property type="term" value="F:nucleotide binding"/>
    <property type="evidence" value="ECO:0007669"/>
    <property type="project" value="UniProtKB-KW"/>
</dbReference>
<evidence type="ECO:0000256" key="4">
    <source>
        <dbReference type="ARBA" id="ARBA00022628"/>
    </source>
</evidence>
<reference evidence="11" key="1">
    <citation type="journal article" date="2015" name="Nature">
        <title>Complex archaea that bridge the gap between prokaryotes and eukaryotes.</title>
        <authorList>
            <person name="Spang A."/>
            <person name="Saw J.H."/>
            <person name="Jorgensen S.L."/>
            <person name="Zaremba-Niedzwiedzka K."/>
            <person name="Martijn J."/>
            <person name="Lind A.E."/>
            <person name="van Eijk R."/>
            <person name="Schleper C."/>
            <person name="Guy L."/>
            <person name="Ettema T.J."/>
        </authorList>
    </citation>
    <scope>NUCLEOTIDE SEQUENCE</scope>
</reference>
<dbReference type="SUPFAM" id="SSF51998">
    <property type="entry name" value="PFL-like glycyl radical enzymes"/>
    <property type="match status" value="1"/>
</dbReference>
<dbReference type="InterPro" id="IPR013344">
    <property type="entry name" value="RNR_NrdJ/NrdZ"/>
</dbReference>
<gene>
    <name evidence="11" type="ORF">LCGC14_2695620</name>
</gene>
<evidence type="ECO:0000256" key="1">
    <source>
        <dbReference type="ARBA" id="ARBA00001922"/>
    </source>
</evidence>
<evidence type="ECO:0000259" key="10">
    <source>
        <dbReference type="Pfam" id="PF02867"/>
    </source>
</evidence>
<dbReference type="AlphaFoldDB" id="A0A0F9BRP9"/>
<accession>A0A0F9BRP9</accession>
<feature type="domain" description="Ribonucleotide reductase large subunit C-terminal" evidence="10">
    <location>
        <begin position="2"/>
        <end position="285"/>
    </location>
</feature>
<evidence type="ECO:0000256" key="3">
    <source>
        <dbReference type="ARBA" id="ARBA00012274"/>
    </source>
</evidence>
<sequence>FSFSKLRGEGAPISTVHGIACGPISVMKLYGAVGDTLTQGSFRLGAHMGQLRVDHPDIFEFIEAKKNGGLENFNISVQVTDDFMRRVADNETFDLINPKNNEIDKTVRAKDIWDLLCKSAWSTGDPGIVFMDRVLETQPNPQLGDIQTSNPCGEEFLENYGNCCLGSLNLAAYTSPYYLEGDESDPSWIGINFKLLRRDVVTAVRFLDDVIEVNTFPLDKQREVNLQTRRIGLGVMGWADMLAALKIPYSSNEAIALAKKLGYFIKDAAKSASHELAKERGSYPLQDPDEMYIQRHSSVTTIAPTGTISRIAGCSSGIEPYYALAWESNVLWDLDGARVKLIDAPSAVVKALEDSQANVQYVLQDMMAHPESASAILEEHTNKELSLSHLETAHEIDFVAHIEMQGAWQENTTNSVSKTINMSNEATVEEVSKAFR</sequence>
<dbReference type="EMBL" id="LAZR01047893">
    <property type="protein sequence ID" value="KKK93164.1"/>
    <property type="molecule type" value="Genomic_DNA"/>
</dbReference>
<evidence type="ECO:0000256" key="9">
    <source>
        <dbReference type="ARBA" id="ARBA00047754"/>
    </source>
</evidence>
<dbReference type="GO" id="GO:0004748">
    <property type="term" value="F:ribonucleoside-diphosphate reductase activity, thioredoxin disulfide as acceptor"/>
    <property type="evidence" value="ECO:0007669"/>
    <property type="project" value="UniProtKB-EC"/>
</dbReference>
<dbReference type="Pfam" id="PF02867">
    <property type="entry name" value="Ribonuc_red_lgC"/>
    <property type="match status" value="2"/>
</dbReference>
<feature type="domain" description="Ribonucleotide reductase large subunit C-terminal" evidence="10">
    <location>
        <begin position="295"/>
        <end position="434"/>
    </location>
</feature>
<dbReference type="PANTHER" id="PTHR43371:SF1">
    <property type="entry name" value="RIBONUCLEOSIDE-DIPHOSPHATE REDUCTASE"/>
    <property type="match status" value="1"/>
</dbReference>
<evidence type="ECO:0000256" key="8">
    <source>
        <dbReference type="ARBA" id="ARBA00023285"/>
    </source>
</evidence>
<dbReference type="PANTHER" id="PTHR43371">
    <property type="entry name" value="VITAMIN B12-DEPENDENT RIBONUCLEOTIDE REDUCTASE"/>
    <property type="match status" value="1"/>
</dbReference>
<feature type="non-terminal residue" evidence="11">
    <location>
        <position position="1"/>
    </location>
</feature>
<comment type="similarity">
    <text evidence="2">Belongs to the ribonucleoside diphosphate reductase class-2 family.</text>
</comment>
<comment type="caution">
    <text evidence="11">The sequence shown here is derived from an EMBL/GenBank/DDBJ whole genome shotgun (WGS) entry which is preliminary data.</text>
</comment>
<evidence type="ECO:0000256" key="6">
    <source>
        <dbReference type="ARBA" id="ARBA00023002"/>
    </source>
</evidence>
<dbReference type="Gene3D" id="3.20.70.20">
    <property type="match status" value="1"/>
</dbReference>
<dbReference type="InterPro" id="IPR000788">
    <property type="entry name" value="RNR_lg_C"/>
</dbReference>
<keyword evidence="4" id="KW-0846">Cobalamin</keyword>
<dbReference type="EC" id="1.17.4.1" evidence="3"/>
<comment type="catalytic activity">
    <reaction evidence="9">
        <text>a 2'-deoxyribonucleoside 5'-diphosphate + [thioredoxin]-disulfide + H2O = a ribonucleoside 5'-diphosphate + [thioredoxin]-dithiol</text>
        <dbReference type="Rhea" id="RHEA:23252"/>
        <dbReference type="Rhea" id="RHEA-COMP:10698"/>
        <dbReference type="Rhea" id="RHEA-COMP:10700"/>
        <dbReference type="ChEBI" id="CHEBI:15377"/>
        <dbReference type="ChEBI" id="CHEBI:29950"/>
        <dbReference type="ChEBI" id="CHEBI:50058"/>
        <dbReference type="ChEBI" id="CHEBI:57930"/>
        <dbReference type="ChEBI" id="CHEBI:73316"/>
        <dbReference type="EC" id="1.17.4.1"/>
    </reaction>
</comment>
<proteinExistence type="inferred from homology"/>
<evidence type="ECO:0000256" key="7">
    <source>
        <dbReference type="ARBA" id="ARBA00023157"/>
    </source>
</evidence>
<feature type="non-terminal residue" evidence="11">
    <location>
        <position position="436"/>
    </location>
</feature>
<organism evidence="11">
    <name type="scientific">marine sediment metagenome</name>
    <dbReference type="NCBI Taxonomy" id="412755"/>
    <lineage>
        <taxon>unclassified sequences</taxon>
        <taxon>metagenomes</taxon>
        <taxon>ecological metagenomes</taxon>
    </lineage>
</organism>
<protein>
    <recommendedName>
        <fullName evidence="3">ribonucleoside-diphosphate reductase</fullName>
        <ecNumber evidence="3">1.17.4.1</ecNumber>
    </recommendedName>
</protein>
<name>A0A0F9BRP9_9ZZZZ</name>
<comment type="cofactor">
    <cofactor evidence="1">
        <name>adenosylcob(III)alamin</name>
        <dbReference type="ChEBI" id="CHEBI:18408"/>
    </cofactor>
</comment>
<keyword evidence="7" id="KW-1015">Disulfide bond</keyword>
<evidence type="ECO:0000313" key="11">
    <source>
        <dbReference type="EMBL" id="KKK93164.1"/>
    </source>
</evidence>
<dbReference type="GO" id="GO:0031419">
    <property type="term" value="F:cobalamin binding"/>
    <property type="evidence" value="ECO:0007669"/>
    <property type="project" value="UniProtKB-KW"/>
</dbReference>
<dbReference type="PRINTS" id="PR01183">
    <property type="entry name" value="RIBORDTASEM1"/>
</dbReference>
<evidence type="ECO:0000256" key="2">
    <source>
        <dbReference type="ARBA" id="ARBA00007405"/>
    </source>
</evidence>
<evidence type="ECO:0000256" key="5">
    <source>
        <dbReference type="ARBA" id="ARBA00022741"/>
    </source>
</evidence>
<dbReference type="InterPro" id="IPR050862">
    <property type="entry name" value="RdRp_reductase_class-2"/>
</dbReference>